<feature type="signal peptide" evidence="1">
    <location>
        <begin position="1"/>
        <end position="15"/>
    </location>
</feature>
<keyword evidence="3" id="KW-1185">Reference proteome</keyword>
<evidence type="ECO:0000313" key="2">
    <source>
        <dbReference type="EMBL" id="THU90195.1"/>
    </source>
</evidence>
<dbReference type="AlphaFoldDB" id="A0A4V4HEA7"/>
<keyword evidence="1" id="KW-0732">Signal</keyword>
<dbReference type="Proteomes" id="UP000297245">
    <property type="component" value="Unassembled WGS sequence"/>
</dbReference>
<dbReference type="EMBL" id="ML179343">
    <property type="protein sequence ID" value="THU90195.1"/>
    <property type="molecule type" value="Genomic_DNA"/>
</dbReference>
<reference evidence="2 3" key="1">
    <citation type="journal article" date="2019" name="Nat. Ecol. Evol.">
        <title>Megaphylogeny resolves global patterns of mushroom evolution.</title>
        <authorList>
            <person name="Varga T."/>
            <person name="Krizsan K."/>
            <person name="Foldi C."/>
            <person name="Dima B."/>
            <person name="Sanchez-Garcia M."/>
            <person name="Sanchez-Ramirez S."/>
            <person name="Szollosi G.J."/>
            <person name="Szarkandi J.G."/>
            <person name="Papp V."/>
            <person name="Albert L."/>
            <person name="Andreopoulos W."/>
            <person name="Angelini C."/>
            <person name="Antonin V."/>
            <person name="Barry K.W."/>
            <person name="Bougher N.L."/>
            <person name="Buchanan P."/>
            <person name="Buyck B."/>
            <person name="Bense V."/>
            <person name="Catcheside P."/>
            <person name="Chovatia M."/>
            <person name="Cooper J."/>
            <person name="Damon W."/>
            <person name="Desjardin D."/>
            <person name="Finy P."/>
            <person name="Geml J."/>
            <person name="Haridas S."/>
            <person name="Hughes K."/>
            <person name="Justo A."/>
            <person name="Karasinski D."/>
            <person name="Kautmanova I."/>
            <person name="Kiss B."/>
            <person name="Kocsube S."/>
            <person name="Kotiranta H."/>
            <person name="LaButti K.M."/>
            <person name="Lechner B.E."/>
            <person name="Liimatainen K."/>
            <person name="Lipzen A."/>
            <person name="Lukacs Z."/>
            <person name="Mihaltcheva S."/>
            <person name="Morgado L.N."/>
            <person name="Niskanen T."/>
            <person name="Noordeloos M.E."/>
            <person name="Ohm R.A."/>
            <person name="Ortiz-Santana B."/>
            <person name="Ovrebo C."/>
            <person name="Racz N."/>
            <person name="Riley R."/>
            <person name="Savchenko A."/>
            <person name="Shiryaev A."/>
            <person name="Soop K."/>
            <person name="Spirin V."/>
            <person name="Szebenyi C."/>
            <person name="Tomsovsky M."/>
            <person name="Tulloss R.E."/>
            <person name="Uehling J."/>
            <person name="Grigoriev I.V."/>
            <person name="Vagvolgyi C."/>
            <person name="Papp T."/>
            <person name="Martin F.M."/>
            <person name="Miettinen O."/>
            <person name="Hibbett D.S."/>
            <person name="Nagy L.G."/>
        </authorList>
    </citation>
    <scope>NUCLEOTIDE SEQUENCE [LARGE SCALE GENOMIC DNA]</scope>
    <source>
        <strain evidence="2 3">CBS 962.96</strain>
    </source>
</reference>
<proteinExistence type="predicted"/>
<evidence type="ECO:0000313" key="3">
    <source>
        <dbReference type="Proteomes" id="UP000297245"/>
    </source>
</evidence>
<evidence type="ECO:0000256" key="1">
    <source>
        <dbReference type="SAM" id="SignalP"/>
    </source>
</evidence>
<organism evidence="2 3">
    <name type="scientific">Dendrothele bispora (strain CBS 962.96)</name>
    <dbReference type="NCBI Taxonomy" id="1314807"/>
    <lineage>
        <taxon>Eukaryota</taxon>
        <taxon>Fungi</taxon>
        <taxon>Dikarya</taxon>
        <taxon>Basidiomycota</taxon>
        <taxon>Agaricomycotina</taxon>
        <taxon>Agaricomycetes</taxon>
        <taxon>Agaricomycetidae</taxon>
        <taxon>Agaricales</taxon>
        <taxon>Agaricales incertae sedis</taxon>
        <taxon>Dendrothele</taxon>
    </lineage>
</organism>
<accession>A0A4V4HEA7</accession>
<name>A0A4V4HEA7_DENBC</name>
<protein>
    <submittedName>
        <fullName evidence="2">Uncharacterized protein</fullName>
    </submittedName>
</protein>
<gene>
    <name evidence="2" type="ORF">K435DRAFT_802197</name>
</gene>
<feature type="chain" id="PRO_5020437131" evidence="1">
    <location>
        <begin position="16"/>
        <end position="294"/>
    </location>
</feature>
<sequence>MAACLSDFLIPLVIAVLHNFIIFHNSPETPVQLLTANGISESEATQASILRDQIADAMWTDYLAELATSSVHWGVEVSLARKIQKECGGNVIIRNKTVSASHDGDVLSLETAQACPATPLAASIQSWSDVKIDCLAPALAQMSAGLASVETALLGCHPAAPAGNNADLNEPALQCSAPTSISRIGHNMGNCTNRVWEQNFFHGLPYIVFRVKPLSTLIFEHLDIAEYVDSFKTTMDYVRWLSLSVTKECPPFLRLHTVVWVYTNLIETKKLSEGGIVWDFDDYEQDPPTFGAQQ</sequence>